<dbReference type="SUPFAM" id="SSF52402">
    <property type="entry name" value="Adenine nucleotide alpha hydrolases-like"/>
    <property type="match status" value="1"/>
</dbReference>
<evidence type="ECO:0000313" key="3">
    <source>
        <dbReference type="EMBL" id="EEG77916.1"/>
    </source>
</evidence>
<gene>
    <name evidence="3" type="ORF">DealDRAFT_1215</name>
</gene>
<proteinExistence type="inferred from homology"/>
<keyword evidence="4" id="KW-1185">Reference proteome</keyword>
<dbReference type="InterPro" id="IPR014729">
    <property type="entry name" value="Rossmann-like_a/b/a_fold"/>
</dbReference>
<dbReference type="OrthoDB" id="152484at2"/>
<dbReference type="Proteomes" id="UP000006443">
    <property type="component" value="Unassembled WGS sequence"/>
</dbReference>
<comment type="similarity">
    <text evidence="1">Belongs to the universal stress protein A family.</text>
</comment>
<dbReference type="STRING" id="555088.DealDRAFT_1215"/>
<protein>
    <submittedName>
        <fullName evidence="3">UspA domain protein</fullName>
    </submittedName>
</protein>
<sequence>MKILVCVDGSEQSKRALEETVYIAGGYNVEEVSVIHVLNYRPESHGEVAFPANEHLEYYNQLKHKAKSDSQHILSEAVELLESKKLKVTPIFEEGHPATIINKLAEAEGYDIIILGSKGLSGLKKVLFGSVSNAVLQGAQCNVYIVK</sequence>
<dbReference type="PANTHER" id="PTHR46268:SF6">
    <property type="entry name" value="UNIVERSAL STRESS PROTEIN UP12"/>
    <property type="match status" value="1"/>
</dbReference>
<comment type="caution">
    <text evidence="3">The sequence shown here is derived from an EMBL/GenBank/DDBJ whole genome shotgun (WGS) entry which is preliminary data.</text>
</comment>
<dbReference type="PRINTS" id="PR01438">
    <property type="entry name" value="UNVRSLSTRESS"/>
</dbReference>
<dbReference type="AlphaFoldDB" id="C0GFF6"/>
<evidence type="ECO:0000256" key="1">
    <source>
        <dbReference type="ARBA" id="ARBA00008791"/>
    </source>
</evidence>
<evidence type="ECO:0000313" key="4">
    <source>
        <dbReference type="Proteomes" id="UP000006443"/>
    </source>
</evidence>
<dbReference type="InterPro" id="IPR006016">
    <property type="entry name" value="UspA"/>
</dbReference>
<dbReference type="eggNOG" id="COG0589">
    <property type="taxonomic scope" value="Bacteria"/>
</dbReference>
<organism evidence="3 4">
    <name type="scientific">Dethiobacter alkaliphilus AHT 1</name>
    <dbReference type="NCBI Taxonomy" id="555088"/>
    <lineage>
        <taxon>Bacteria</taxon>
        <taxon>Bacillati</taxon>
        <taxon>Bacillota</taxon>
        <taxon>Dethiobacteria</taxon>
        <taxon>Dethiobacterales</taxon>
        <taxon>Dethiobacteraceae</taxon>
        <taxon>Dethiobacter</taxon>
    </lineage>
</organism>
<dbReference type="RefSeq" id="WP_008515817.1">
    <property type="nucleotide sequence ID" value="NZ_ACJM01000005.1"/>
</dbReference>
<dbReference type="Pfam" id="PF00582">
    <property type="entry name" value="Usp"/>
    <property type="match status" value="1"/>
</dbReference>
<name>C0GFF6_DETAL</name>
<dbReference type="InterPro" id="IPR006015">
    <property type="entry name" value="Universal_stress_UspA"/>
</dbReference>
<dbReference type="PANTHER" id="PTHR46268">
    <property type="entry name" value="STRESS RESPONSE PROTEIN NHAX"/>
    <property type="match status" value="1"/>
</dbReference>
<dbReference type="CDD" id="cd00293">
    <property type="entry name" value="USP-like"/>
    <property type="match status" value="1"/>
</dbReference>
<feature type="domain" description="UspA" evidence="2">
    <location>
        <begin position="2"/>
        <end position="147"/>
    </location>
</feature>
<reference evidence="3 4" key="1">
    <citation type="submission" date="2009-02" db="EMBL/GenBank/DDBJ databases">
        <title>Sequencing of the draft genome and assembly of Dethiobacter alkaliphilus AHT 1.</title>
        <authorList>
            <consortium name="US DOE Joint Genome Institute (JGI-PGF)"/>
            <person name="Lucas S."/>
            <person name="Copeland A."/>
            <person name="Lapidus A."/>
            <person name="Glavina del Rio T."/>
            <person name="Dalin E."/>
            <person name="Tice H."/>
            <person name="Bruce D."/>
            <person name="Goodwin L."/>
            <person name="Pitluck S."/>
            <person name="Larimer F."/>
            <person name="Land M.L."/>
            <person name="Hauser L."/>
            <person name="Muyzer G."/>
        </authorList>
    </citation>
    <scope>NUCLEOTIDE SEQUENCE [LARGE SCALE GENOMIC DNA]</scope>
    <source>
        <strain evidence="3 4">AHT 1</strain>
    </source>
</reference>
<accession>C0GFF6</accession>
<evidence type="ECO:0000259" key="2">
    <source>
        <dbReference type="Pfam" id="PF00582"/>
    </source>
</evidence>
<dbReference type="Gene3D" id="3.40.50.620">
    <property type="entry name" value="HUPs"/>
    <property type="match status" value="1"/>
</dbReference>
<dbReference type="EMBL" id="ACJM01000005">
    <property type="protein sequence ID" value="EEG77916.1"/>
    <property type="molecule type" value="Genomic_DNA"/>
</dbReference>